<dbReference type="PROSITE" id="PS50882">
    <property type="entry name" value="YTH"/>
    <property type="match status" value="1"/>
</dbReference>
<dbReference type="PANTHER" id="PTHR12357:SF89">
    <property type="entry name" value="YTH DOMAIN-CONTAINING FAMILY PROTEIN"/>
    <property type="match status" value="1"/>
</dbReference>
<sequence>MSATSVEQQPKRPSGKVQNSSMHPKESVNEEDFEPYLSGHTNQNNSYTPMSDPYMASYYGPSMGFPSYSLGTEAAWSTGGDPPIPYLAHPYGQTLTNGETHPHYLAEASFLGQTSLGSAHTYLGQHASPFGFFPGGPDFAAWAGPGAVAAAAAAAVTTTAGQAQGQNTTQVGSGSYSNSYVYPPSSLGGAVLEPQTPFSSEALNKAPGTLGFEHNVATIKLGTQQASAPGVDVSKTVGAPLVSSVFSVGAAPLSTISTAAVVPAQTVPQAKPASWAAIASKPAKHQPKQLKGRAGQNGAVLPPPIQHSMDIGTWENRGVPGKHPMGVTSASAALPPTTALSTQTPPAVPNSHLVSGQPIVLVSNHAALPPPQHHHQHHHQQQQHHHHPQHQPVHPHQNHQLQQLQQTPQVLQAQNRWVPPRSRNIPPMVSSDPKQIPGAQPAPALTPTTTVPPHTTIDKHPVLEQLKTSNEYNPREFDCNPRNARVFIVKSYSEDDVHRSIKYSIWCSTEHGNKRLDAAFRSLQGKGPVYLLFSVNGSGHFCGVAEMMTPVDYSTCAGVWYQDKWKGKFEVRAFFQNYLWFICSFKD</sequence>
<evidence type="ECO:0000313" key="5">
    <source>
        <dbReference type="Proteomes" id="UP000694388"/>
    </source>
</evidence>
<evidence type="ECO:0000256" key="2">
    <source>
        <dbReference type="SAM" id="MobiDB-lite"/>
    </source>
</evidence>
<dbReference type="PANTHER" id="PTHR12357">
    <property type="entry name" value="YTH YT521-B HOMOLOGY DOMAIN-CONTAINING"/>
    <property type="match status" value="1"/>
</dbReference>
<dbReference type="InterPro" id="IPR045168">
    <property type="entry name" value="YTH_prot"/>
</dbReference>
<dbReference type="AlphaFoldDB" id="A0A8C4QV39"/>
<evidence type="ECO:0000256" key="1">
    <source>
        <dbReference type="RuleBase" id="RU369095"/>
    </source>
</evidence>
<feature type="compositionally biased region" description="Low complexity" evidence="2">
    <location>
        <begin position="437"/>
        <end position="455"/>
    </location>
</feature>
<dbReference type="GeneTree" id="ENSGT00940000156761"/>
<evidence type="ECO:0000313" key="4">
    <source>
        <dbReference type="Ensembl" id="ENSEBUP00000020990.1"/>
    </source>
</evidence>
<comment type="function">
    <text evidence="1">Specifically recognizes and binds N6-methyladenosine (m6A)-containing RNAs, and regulates mRNA stability. M6A is a modification present at internal sites of mRNAs and some non-coding RNAs and plays a role in mRNA stability and processing.</text>
</comment>
<dbReference type="Ensembl" id="ENSEBUT00000021566.1">
    <property type="protein sequence ID" value="ENSEBUP00000020990.1"/>
    <property type="gene ID" value="ENSEBUG00000012972.1"/>
</dbReference>
<feature type="region of interest" description="Disordered" evidence="2">
    <location>
        <begin position="367"/>
        <end position="405"/>
    </location>
</feature>
<dbReference type="GO" id="GO:0005737">
    <property type="term" value="C:cytoplasm"/>
    <property type="evidence" value="ECO:0007669"/>
    <property type="project" value="TreeGrafter"/>
</dbReference>
<dbReference type="Gene3D" id="3.10.590.10">
    <property type="entry name" value="ph1033 like domains"/>
    <property type="match status" value="1"/>
</dbReference>
<dbReference type="GO" id="GO:0003729">
    <property type="term" value="F:mRNA binding"/>
    <property type="evidence" value="ECO:0007669"/>
    <property type="project" value="UniProtKB-UniRule"/>
</dbReference>
<name>A0A8C4QV39_EPTBU</name>
<dbReference type="InterPro" id="IPR007275">
    <property type="entry name" value="YTH_domain"/>
</dbReference>
<dbReference type="Pfam" id="PF04146">
    <property type="entry name" value="YTH"/>
    <property type="match status" value="1"/>
</dbReference>
<organism evidence="4 5">
    <name type="scientific">Eptatretus burgeri</name>
    <name type="common">Inshore hagfish</name>
    <dbReference type="NCBI Taxonomy" id="7764"/>
    <lineage>
        <taxon>Eukaryota</taxon>
        <taxon>Metazoa</taxon>
        <taxon>Chordata</taxon>
        <taxon>Craniata</taxon>
        <taxon>Vertebrata</taxon>
        <taxon>Cyclostomata</taxon>
        <taxon>Myxini</taxon>
        <taxon>Myxiniformes</taxon>
        <taxon>Myxinidae</taxon>
        <taxon>Eptatretinae</taxon>
        <taxon>Eptatretus</taxon>
    </lineage>
</organism>
<dbReference type="CDD" id="cd21134">
    <property type="entry name" value="YTH"/>
    <property type="match status" value="1"/>
</dbReference>
<keyword evidence="5" id="KW-1185">Reference proteome</keyword>
<reference evidence="4" key="1">
    <citation type="submission" date="2025-08" db="UniProtKB">
        <authorList>
            <consortium name="Ensembl"/>
        </authorList>
    </citation>
    <scope>IDENTIFICATION</scope>
</reference>
<feature type="region of interest" description="Disordered" evidence="2">
    <location>
        <begin position="1"/>
        <end position="48"/>
    </location>
</feature>
<keyword evidence="1" id="KW-0694">RNA-binding</keyword>
<evidence type="ECO:0000259" key="3">
    <source>
        <dbReference type="PROSITE" id="PS50882"/>
    </source>
</evidence>
<reference evidence="4" key="2">
    <citation type="submission" date="2025-09" db="UniProtKB">
        <authorList>
            <consortium name="Ensembl"/>
        </authorList>
    </citation>
    <scope>IDENTIFICATION</scope>
</reference>
<feature type="compositionally biased region" description="Low complexity" evidence="2">
    <location>
        <begin position="390"/>
        <end position="405"/>
    </location>
</feature>
<dbReference type="Proteomes" id="UP000694388">
    <property type="component" value="Unplaced"/>
</dbReference>
<feature type="domain" description="YTH" evidence="3">
    <location>
        <begin position="484"/>
        <end position="587"/>
    </location>
</feature>
<feature type="compositionally biased region" description="Basic residues" evidence="2">
    <location>
        <begin position="372"/>
        <end position="389"/>
    </location>
</feature>
<accession>A0A8C4QV39</accession>
<dbReference type="GO" id="GO:0061157">
    <property type="term" value="P:mRNA destabilization"/>
    <property type="evidence" value="ECO:0007669"/>
    <property type="project" value="TreeGrafter"/>
</dbReference>
<feature type="compositionally biased region" description="Polar residues" evidence="2">
    <location>
        <begin position="39"/>
        <end position="48"/>
    </location>
</feature>
<feature type="region of interest" description="Disordered" evidence="2">
    <location>
        <begin position="419"/>
        <end position="456"/>
    </location>
</feature>
<dbReference type="OMA" id="SPQARPX"/>
<dbReference type="GO" id="GO:1990247">
    <property type="term" value="F:N6-methyladenosine-containing RNA reader activity"/>
    <property type="evidence" value="ECO:0007669"/>
    <property type="project" value="UniProtKB-UniRule"/>
</dbReference>
<comment type="similarity">
    <text evidence="1">Belongs to the YTHDF family.</text>
</comment>
<protein>
    <recommendedName>
        <fullName evidence="1">YTH domain-containing family protein</fullName>
    </recommendedName>
</protein>
<proteinExistence type="inferred from homology"/>